<dbReference type="GO" id="GO:0008170">
    <property type="term" value="F:N-methyltransferase activity"/>
    <property type="evidence" value="ECO:0007669"/>
    <property type="project" value="InterPro"/>
</dbReference>
<dbReference type="Pfam" id="PF01844">
    <property type="entry name" value="HNH"/>
    <property type="match status" value="1"/>
</dbReference>
<dbReference type="InterPro" id="IPR002941">
    <property type="entry name" value="DNA_methylase_N4/N6"/>
</dbReference>
<comment type="similarity">
    <text evidence="3">Belongs to the N(4)/N(6)-methyltransferase family.</text>
</comment>
<dbReference type="GO" id="GO:0003677">
    <property type="term" value="F:DNA binding"/>
    <property type="evidence" value="ECO:0007669"/>
    <property type="project" value="InterPro"/>
</dbReference>
<dbReference type="Proteomes" id="UP000242636">
    <property type="component" value="Unassembled WGS sequence"/>
</dbReference>
<dbReference type="EMBL" id="MWLD01000064">
    <property type="protein sequence ID" value="OOV31093.1"/>
    <property type="molecule type" value="Genomic_DNA"/>
</dbReference>
<dbReference type="Pfam" id="PF01555">
    <property type="entry name" value="N6_N4_Mtase"/>
    <property type="match status" value="1"/>
</dbReference>
<gene>
    <name evidence="5" type="ORF">BV61_05385</name>
</gene>
<comment type="caution">
    <text evidence="5">The sequence shown here is derived from an EMBL/GenBank/DDBJ whole genome shotgun (WGS) entry which is preliminary data.</text>
</comment>
<dbReference type="CDD" id="cd00085">
    <property type="entry name" value="HNHc"/>
    <property type="match status" value="1"/>
</dbReference>
<keyword evidence="2" id="KW-0808">Transferase</keyword>
<sequence length="293" mass="33050">MQRILKLTGSIYLHCDPTASHYLKLLMDGIFGKNNFKNEIIWSYRRWPSKSCNFQTMHDVILFYTGIAEHNFNVSYEPPSESYLKRFKGKTQVLDPETGTRKIVVDKPTKGLPMRDVWEISILAGSSRERLGYPTQKPLALLDRIIKASSNPGDMVLDPFCGCATALVAADRLQRQWAGIDLSPLAIRLVNDRITEERGLWGGPTALDVPPKRTDLGHLPSYRTHRHRLYGEQEGICAGCDTHFPFRVMDVDHILPRSKGGTDHLDNLQLLCSGCNRSKGGKTMAEWRAANRG</sequence>
<dbReference type="InterPro" id="IPR003615">
    <property type="entry name" value="HNH_nuc"/>
</dbReference>
<dbReference type="InterPro" id="IPR002711">
    <property type="entry name" value="HNH"/>
</dbReference>
<organism evidence="5 6">
    <name type="scientific">Candidatus Synechococcus spongiarum LMB bulk15M</name>
    <dbReference type="NCBI Taxonomy" id="1943582"/>
    <lineage>
        <taxon>Bacteria</taxon>
        <taxon>Bacillati</taxon>
        <taxon>Cyanobacteriota</taxon>
        <taxon>Cyanophyceae</taxon>
        <taxon>Synechococcales</taxon>
        <taxon>Synechococcaceae</taxon>
        <taxon>Synechococcus</taxon>
    </lineage>
</organism>
<dbReference type="InterPro" id="IPR001091">
    <property type="entry name" value="RM_Methyltransferase"/>
</dbReference>
<keyword evidence="1" id="KW-0489">Methyltransferase</keyword>
<keyword evidence="6" id="KW-1185">Reference proteome</keyword>
<name>A0A1T1CRP1_9SYNE</name>
<dbReference type="PRINTS" id="PR00508">
    <property type="entry name" value="S21N4MTFRASE"/>
</dbReference>
<evidence type="ECO:0000256" key="3">
    <source>
        <dbReference type="RuleBase" id="RU362026"/>
    </source>
</evidence>
<dbReference type="EC" id="2.1.1.-" evidence="3"/>
<evidence type="ECO:0000313" key="5">
    <source>
        <dbReference type="EMBL" id="OOV31093.1"/>
    </source>
</evidence>
<proteinExistence type="inferred from homology"/>
<evidence type="ECO:0000313" key="6">
    <source>
        <dbReference type="Proteomes" id="UP000242636"/>
    </source>
</evidence>
<evidence type="ECO:0000259" key="4">
    <source>
        <dbReference type="SMART" id="SM00507"/>
    </source>
</evidence>
<accession>A0A1T1CRP1</accession>
<dbReference type="Gene3D" id="3.40.50.150">
    <property type="entry name" value="Vaccinia Virus protein VP39"/>
    <property type="match status" value="1"/>
</dbReference>
<evidence type="ECO:0000256" key="1">
    <source>
        <dbReference type="ARBA" id="ARBA00022603"/>
    </source>
</evidence>
<dbReference type="SUPFAM" id="SSF53335">
    <property type="entry name" value="S-adenosyl-L-methionine-dependent methyltransferases"/>
    <property type="match status" value="1"/>
</dbReference>
<dbReference type="Gene3D" id="1.10.30.50">
    <property type="match status" value="1"/>
</dbReference>
<feature type="domain" description="HNH nuclease" evidence="4">
    <location>
        <begin position="225"/>
        <end position="277"/>
    </location>
</feature>
<dbReference type="SMART" id="SM00507">
    <property type="entry name" value="HNHc"/>
    <property type="match status" value="1"/>
</dbReference>
<dbReference type="InterPro" id="IPR029063">
    <property type="entry name" value="SAM-dependent_MTases_sf"/>
</dbReference>
<dbReference type="GO" id="GO:0032259">
    <property type="term" value="P:methylation"/>
    <property type="evidence" value="ECO:0007669"/>
    <property type="project" value="UniProtKB-KW"/>
</dbReference>
<dbReference type="AlphaFoldDB" id="A0A1T1CRP1"/>
<reference evidence="5 6" key="1">
    <citation type="submission" date="2017-02" db="EMBL/GenBank/DDBJ databases">
        <title>Draft Genome Sequences of 'Candidatus Synechococcus spongiarum', Cyanobacterial Symbionts of the Mediterranean Sponge Aplysina aerophoba from two locations.</title>
        <authorList>
            <person name="Slaby B.M."/>
            <person name="Hentschel U."/>
        </authorList>
    </citation>
    <scope>NUCLEOTIDE SEQUENCE [LARGE SCALE GENOMIC DNA]</scope>
    <source>
        <strain evidence="5">LMB bulk15M</strain>
    </source>
</reference>
<evidence type="ECO:0000256" key="2">
    <source>
        <dbReference type="ARBA" id="ARBA00022679"/>
    </source>
</evidence>
<dbReference type="GO" id="GO:0004519">
    <property type="term" value="F:endonuclease activity"/>
    <property type="evidence" value="ECO:0007669"/>
    <property type="project" value="InterPro"/>
</dbReference>
<dbReference type="GO" id="GO:0008270">
    <property type="term" value="F:zinc ion binding"/>
    <property type="evidence" value="ECO:0007669"/>
    <property type="project" value="InterPro"/>
</dbReference>
<protein>
    <recommendedName>
        <fullName evidence="3">Methyltransferase</fullName>
        <ecNumber evidence="3">2.1.1.-</ecNumber>
    </recommendedName>
</protein>